<dbReference type="KEGG" id="tpla:ElP_19000"/>
<proteinExistence type="predicted"/>
<keyword evidence="2" id="KW-1185">Reference proteome</keyword>
<evidence type="ECO:0000313" key="1">
    <source>
        <dbReference type="EMBL" id="QDV34019.1"/>
    </source>
</evidence>
<organism evidence="1 2">
    <name type="scientific">Tautonia plasticadhaerens</name>
    <dbReference type="NCBI Taxonomy" id="2527974"/>
    <lineage>
        <taxon>Bacteria</taxon>
        <taxon>Pseudomonadati</taxon>
        <taxon>Planctomycetota</taxon>
        <taxon>Planctomycetia</taxon>
        <taxon>Isosphaerales</taxon>
        <taxon>Isosphaeraceae</taxon>
        <taxon>Tautonia</taxon>
    </lineage>
</organism>
<gene>
    <name evidence="1" type="ORF">ElP_19000</name>
</gene>
<dbReference type="Proteomes" id="UP000317835">
    <property type="component" value="Chromosome"/>
</dbReference>
<dbReference type="RefSeq" id="WP_145268599.1">
    <property type="nucleotide sequence ID" value="NZ_CP036426.1"/>
</dbReference>
<protein>
    <submittedName>
        <fullName evidence="1">Uncharacterized protein</fullName>
    </submittedName>
</protein>
<evidence type="ECO:0000313" key="2">
    <source>
        <dbReference type="Proteomes" id="UP000317835"/>
    </source>
</evidence>
<dbReference type="AlphaFoldDB" id="A0A518GZJ7"/>
<reference evidence="1 2" key="1">
    <citation type="submission" date="2019-02" db="EMBL/GenBank/DDBJ databases">
        <title>Deep-cultivation of Planctomycetes and their phenomic and genomic characterization uncovers novel biology.</title>
        <authorList>
            <person name="Wiegand S."/>
            <person name="Jogler M."/>
            <person name="Boedeker C."/>
            <person name="Pinto D."/>
            <person name="Vollmers J."/>
            <person name="Rivas-Marin E."/>
            <person name="Kohn T."/>
            <person name="Peeters S.H."/>
            <person name="Heuer A."/>
            <person name="Rast P."/>
            <person name="Oberbeckmann S."/>
            <person name="Bunk B."/>
            <person name="Jeske O."/>
            <person name="Meyerdierks A."/>
            <person name="Storesund J.E."/>
            <person name="Kallscheuer N."/>
            <person name="Luecker S."/>
            <person name="Lage O.M."/>
            <person name="Pohl T."/>
            <person name="Merkel B.J."/>
            <person name="Hornburger P."/>
            <person name="Mueller R.-W."/>
            <person name="Bruemmer F."/>
            <person name="Labrenz M."/>
            <person name="Spormann A.M."/>
            <person name="Op den Camp H."/>
            <person name="Overmann J."/>
            <person name="Amann R."/>
            <person name="Jetten M.S.M."/>
            <person name="Mascher T."/>
            <person name="Medema M.H."/>
            <person name="Devos D.P."/>
            <person name="Kaster A.-K."/>
            <person name="Ovreas L."/>
            <person name="Rohde M."/>
            <person name="Galperin M.Y."/>
            <person name="Jogler C."/>
        </authorList>
    </citation>
    <scope>NUCLEOTIDE SEQUENCE [LARGE SCALE GENOMIC DNA]</scope>
    <source>
        <strain evidence="1 2">ElP</strain>
    </source>
</reference>
<sequence>MPANSAGFKVLHTPGSVRLDGFPRLTYVPRLGEGIRLAADPTVTVARVVAERKAGRSPEQVARDLGLVVHAGTPEEAPNVGAVEEALDYATKAGVFDA</sequence>
<dbReference type="EMBL" id="CP036426">
    <property type="protein sequence ID" value="QDV34019.1"/>
    <property type="molecule type" value="Genomic_DNA"/>
</dbReference>
<name>A0A518GZJ7_9BACT</name>
<accession>A0A518GZJ7</accession>